<dbReference type="Gene3D" id="1.10.10.60">
    <property type="entry name" value="Homeodomain-like"/>
    <property type="match status" value="2"/>
</dbReference>
<dbReference type="InterPro" id="IPR018060">
    <property type="entry name" value="HTH_AraC"/>
</dbReference>
<keyword evidence="2" id="KW-0238">DNA-binding</keyword>
<dbReference type="SUPFAM" id="SSF51182">
    <property type="entry name" value="RmlC-like cupins"/>
    <property type="match status" value="1"/>
</dbReference>
<evidence type="ECO:0000313" key="5">
    <source>
        <dbReference type="EMBL" id="MEQ2710306.1"/>
    </source>
</evidence>
<dbReference type="PANTHER" id="PTHR43280:SF28">
    <property type="entry name" value="HTH-TYPE TRANSCRIPTIONAL ACTIVATOR RHAS"/>
    <property type="match status" value="1"/>
</dbReference>
<keyword evidence="6" id="KW-1185">Reference proteome</keyword>
<evidence type="ECO:0000313" key="6">
    <source>
        <dbReference type="Proteomes" id="UP001482154"/>
    </source>
</evidence>
<proteinExistence type="predicted"/>
<comment type="caution">
    <text evidence="5">The sequence shown here is derived from an EMBL/GenBank/DDBJ whole genome shotgun (WGS) entry which is preliminary data.</text>
</comment>
<dbReference type="Proteomes" id="UP001482154">
    <property type="component" value="Unassembled WGS sequence"/>
</dbReference>
<feature type="domain" description="HTH araC/xylS-type" evidence="4">
    <location>
        <begin position="196"/>
        <end position="294"/>
    </location>
</feature>
<dbReference type="PANTHER" id="PTHR43280">
    <property type="entry name" value="ARAC-FAMILY TRANSCRIPTIONAL REGULATOR"/>
    <property type="match status" value="1"/>
</dbReference>
<evidence type="ECO:0000256" key="3">
    <source>
        <dbReference type="ARBA" id="ARBA00023163"/>
    </source>
</evidence>
<reference evidence="5 6" key="1">
    <citation type="submission" date="2024-04" db="EMBL/GenBank/DDBJ databases">
        <title>Human intestinal bacterial collection.</title>
        <authorList>
            <person name="Pauvert C."/>
            <person name="Hitch T.C.A."/>
            <person name="Clavel T."/>
        </authorList>
    </citation>
    <scope>NUCLEOTIDE SEQUENCE [LARGE SCALE GENOMIC DNA]</scope>
    <source>
        <strain evidence="5 6">CLA-AA-H249</strain>
    </source>
</reference>
<dbReference type="EMBL" id="JBBNIN010000004">
    <property type="protein sequence ID" value="MEQ2710306.1"/>
    <property type="molecule type" value="Genomic_DNA"/>
</dbReference>
<keyword evidence="1" id="KW-0805">Transcription regulation</keyword>
<keyword evidence="3" id="KW-0804">Transcription</keyword>
<organism evidence="5 6">
    <name type="scientific">Anaerostipes amylophilus</name>
    <dbReference type="NCBI Taxonomy" id="2981779"/>
    <lineage>
        <taxon>Bacteria</taxon>
        <taxon>Bacillati</taxon>
        <taxon>Bacillota</taxon>
        <taxon>Clostridia</taxon>
        <taxon>Lachnospirales</taxon>
        <taxon>Lachnospiraceae</taxon>
        <taxon>Anaerostipes</taxon>
    </lineage>
</organism>
<dbReference type="InterPro" id="IPR009057">
    <property type="entry name" value="Homeodomain-like_sf"/>
</dbReference>
<evidence type="ECO:0000256" key="1">
    <source>
        <dbReference type="ARBA" id="ARBA00023015"/>
    </source>
</evidence>
<evidence type="ECO:0000259" key="4">
    <source>
        <dbReference type="PROSITE" id="PS01124"/>
    </source>
</evidence>
<dbReference type="SMART" id="SM00342">
    <property type="entry name" value="HTH_ARAC"/>
    <property type="match status" value="1"/>
</dbReference>
<accession>A0ABV1ISX0</accession>
<dbReference type="InterPro" id="IPR020449">
    <property type="entry name" value="Tscrpt_reg_AraC-type_HTH"/>
</dbReference>
<dbReference type="RefSeq" id="WP_055197044.1">
    <property type="nucleotide sequence ID" value="NZ_JAOQJG010000003.1"/>
</dbReference>
<dbReference type="InterPro" id="IPR011051">
    <property type="entry name" value="RmlC_Cupin_sf"/>
</dbReference>
<evidence type="ECO:0000256" key="2">
    <source>
        <dbReference type="ARBA" id="ARBA00023125"/>
    </source>
</evidence>
<name>A0ABV1ISX0_9FIRM</name>
<dbReference type="PRINTS" id="PR00032">
    <property type="entry name" value="HTHARAC"/>
</dbReference>
<dbReference type="SUPFAM" id="SSF46689">
    <property type="entry name" value="Homeodomain-like"/>
    <property type="match status" value="2"/>
</dbReference>
<dbReference type="Pfam" id="PF12833">
    <property type="entry name" value="HTH_18"/>
    <property type="match status" value="1"/>
</dbReference>
<dbReference type="PROSITE" id="PS01124">
    <property type="entry name" value="HTH_ARAC_FAMILY_2"/>
    <property type="match status" value="1"/>
</dbReference>
<sequence length="312" mass="36680">MIYDIYDASIHSYPAGRLSDGVSFDRKILEIRQIPGGFLFPRISCHFEFIYLLSGTMEFRIRQKAFLVSSGEGFFINMNEIYSACTYQSYDCHFVIYRVSPSVLFQTENNPLYQKYIRPLIDQPSFGYQTLVPKIPWQKYILEMIRKMNDICDRPVDGYELKINHFVNEIFYYIFHNVNLSKELSLKESRDLERMKDVMIYLNKSIDQKHTLADIASYCHLSNSECCRLFQRNVHLSPVDYLNQLRIHMSLSEIIKHEKKITDIAKMYGFSGSSYFSEMFKKTLGITPRAFYKSVLQQQTLSSNADPIHGRR</sequence>
<protein>
    <submittedName>
        <fullName evidence="5">Helix-turn-helix transcriptional regulator</fullName>
    </submittedName>
</protein>
<gene>
    <name evidence="5" type="ORF">AAAU51_03845</name>
</gene>